<dbReference type="OrthoDB" id="823324at2"/>
<reference evidence="1 2" key="1">
    <citation type="submission" date="2018-02" db="EMBL/GenBank/DDBJ databases">
        <title>Genomic Encyclopedia of Archaeal and Bacterial Type Strains, Phase II (KMG-II): from individual species to whole genera.</title>
        <authorList>
            <person name="Goeker M."/>
        </authorList>
    </citation>
    <scope>NUCLEOTIDE SEQUENCE [LARGE SCALE GENOMIC DNA]</scope>
    <source>
        <strain evidence="1 2">DSM 16809</strain>
    </source>
</reference>
<accession>A0A2S6IMS4</accession>
<organism evidence="1 2">
    <name type="scientific">Nonlabens xylanidelens</name>
    <dbReference type="NCBI Taxonomy" id="191564"/>
    <lineage>
        <taxon>Bacteria</taxon>
        <taxon>Pseudomonadati</taxon>
        <taxon>Bacteroidota</taxon>
        <taxon>Flavobacteriia</taxon>
        <taxon>Flavobacteriales</taxon>
        <taxon>Flavobacteriaceae</taxon>
        <taxon>Nonlabens</taxon>
    </lineage>
</organism>
<dbReference type="Proteomes" id="UP000239002">
    <property type="component" value="Unassembled WGS sequence"/>
</dbReference>
<evidence type="ECO:0000313" key="2">
    <source>
        <dbReference type="Proteomes" id="UP000239002"/>
    </source>
</evidence>
<proteinExistence type="predicted"/>
<dbReference type="EMBL" id="PTJE01000002">
    <property type="protein sequence ID" value="PPK95509.1"/>
    <property type="molecule type" value="Genomic_DNA"/>
</dbReference>
<sequence>MKKIEPFKNPNDAISILDNGGRFYNILTRADDGIISKAELGKVGGLFNDQQQMILFLELSLAQLDKTQKAEVLSKLDENLKETYLKYKPQEFLPSQVQSTGIKAENTIITGIPKLTESKNDFNGFIMVPIMTGSVTTFTMIPIMDRYDVYEIRDQESDITFLIAHIKGSQKLPENRVKIAGVLKELKDDKNQEIAEKLFLESVYYIDL</sequence>
<dbReference type="AlphaFoldDB" id="A0A2S6IMS4"/>
<evidence type="ECO:0000313" key="1">
    <source>
        <dbReference type="EMBL" id="PPK95509.1"/>
    </source>
</evidence>
<gene>
    <name evidence="1" type="ORF">LY01_01097</name>
</gene>
<comment type="caution">
    <text evidence="1">The sequence shown here is derived from an EMBL/GenBank/DDBJ whole genome shotgun (WGS) entry which is preliminary data.</text>
</comment>
<keyword evidence="2" id="KW-1185">Reference proteome</keyword>
<protein>
    <submittedName>
        <fullName evidence="1">Uncharacterized protein</fullName>
    </submittedName>
</protein>
<name>A0A2S6IMS4_9FLAO</name>
<dbReference type="RefSeq" id="WP_104514820.1">
    <property type="nucleotide sequence ID" value="NZ_MQVW01000002.1"/>
</dbReference>